<dbReference type="OrthoDB" id="2012664at2759"/>
<dbReference type="Proteomes" id="UP000187203">
    <property type="component" value="Unassembled WGS sequence"/>
</dbReference>
<reference evidence="3" key="1">
    <citation type="submission" date="2013-09" db="EMBL/GenBank/DDBJ databases">
        <title>Corchorus olitorius genome sequencing.</title>
        <authorList>
            <person name="Alam M."/>
            <person name="Haque M.S."/>
            <person name="Islam M.S."/>
            <person name="Emdad E.M."/>
            <person name="Islam M.M."/>
            <person name="Ahmed B."/>
            <person name="Halim A."/>
            <person name="Hossen Q.M.M."/>
            <person name="Hossain M.Z."/>
            <person name="Ahmed R."/>
            <person name="Khan M.M."/>
            <person name="Islam R."/>
            <person name="Rashid M.M."/>
            <person name="Khan S.A."/>
            <person name="Rahman M.S."/>
            <person name="Alam M."/>
            <person name="Yahiya A.S."/>
            <person name="Khan M.S."/>
            <person name="Azam M.S."/>
            <person name="Haque T."/>
            <person name="Lashkar M.Z.H."/>
            <person name="Akhand A.I."/>
            <person name="Morshed G."/>
            <person name="Roy S."/>
            <person name="Uddin K.S."/>
            <person name="Rabeya T."/>
            <person name="Hossain A.S."/>
            <person name="Chowdhury A."/>
            <person name="Snigdha A.R."/>
            <person name="Mortoza M.S."/>
            <person name="Matin S.A."/>
            <person name="Hoque S.M.E."/>
            <person name="Islam M.K."/>
            <person name="Roy D.K."/>
            <person name="Haider R."/>
            <person name="Moosa M.M."/>
            <person name="Elias S.M."/>
            <person name="Hasan A.M."/>
            <person name="Jahan S."/>
            <person name="Shafiuddin M."/>
            <person name="Mahmood N."/>
            <person name="Shommy N.S."/>
        </authorList>
    </citation>
    <scope>NUCLEOTIDE SEQUENCE [LARGE SCALE GENOMIC DNA]</scope>
    <source>
        <strain evidence="3">cv. O-4</strain>
    </source>
</reference>
<dbReference type="AlphaFoldDB" id="A0A1R3KSW3"/>
<feature type="region of interest" description="Disordered" evidence="1">
    <location>
        <begin position="93"/>
        <end position="130"/>
    </location>
</feature>
<dbReference type="PANTHER" id="PTHR46951:SF2">
    <property type="entry name" value="BED-TYPE DOMAIN-CONTAINING PROTEIN"/>
    <property type="match status" value="1"/>
</dbReference>
<comment type="caution">
    <text evidence="2">The sequence shown here is derived from an EMBL/GenBank/DDBJ whole genome shotgun (WGS) entry which is preliminary data.</text>
</comment>
<accession>A0A1R3KSW3</accession>
<name>A0A1R3KSW3_9ROSI</name>
<evidence type="ECO:0000313" key="3">
    <source>
        <dbReference type="Proteomes" id="UP000187203"/>
    </source>
</evidence>
<sequence length="130" mass="14710">MPRGSTNKGPPSDDFGWKWGEAVDGQRSRVRCTFCDRVITSGITRFKEHLAAKKGNVASYEKVSSHVRKEVAEQLKTFKETKVTKQKARDELEERIRLEDDGDYEANGSDEDDYAGMSEAVYESLRSQAD</sequence>
<feature type="compositionally biased region" description="Acidic residues" evidence="1">
    <location>
        <begin position="100"/>
        <end position="114"/>
    </location>
</feature>
<dbReference type="EMBL" id="AWUE01011994">
    <property type="protein sequence ID" value="OMP10172.1"/>
    <property type="molecule type" value="Genomic_DNA"/>
</dbReference>
<evidence type="ECO:0000313" key="2">
    <source>
        <dbReference type="EMBL" id="OMP10172.1"/>
    </source>
</evidence>
<keyword evidence="3" id="KW-1185">Reference proteome</keyword>
<protein>
    <submittedName>
        <fullName evidence="2">Zinc finger, BED-type</fullName>
    </submittedName>
</protein>
<dbReference type="PANTHER" id="PTHR46951">
    <property type="entry name" value="BED-TYPE DOMAIN-CONTAINING PROTEIN"/>
    <property type="match status" value="1"/>
</dbReference>
<gene>
    <name evidence="2" type="ORF">COLO4_04752</name>
</gene>
<proteinExistence type="predicted"/>
<organism evidence="2 3">
    <name type="scientific">Corchorus olitorius</name>
    <dbReference type="NCBI Taxonomy" id="93759"/>
    <lineage>
        <taxon>Eukaryota</taxon>
        <taxon>Viridiplantae</taxon>
        <taxon>Streptophyta</taxon>
        <taxon>Embryophyta</taxon>
        <taxon>Tracheophyta</taxon>
        <taxon>Spermatophyta</taxon>
        <taxon>Magnoliopsida</taxon>
        <taxon>eudicotyledons</taxon>
        <taxon>Gunneridae</taxon>
        <taxon>Pentapetalae</taxon>
        <taxon>rosids</taxon>
        <taxon>malvids</taxon>
        <taxon>Malvales</taxon>
        <taxon>Malvaceae</taxon>
        <taxon>Grewioideae</taxon>
        <taxon>Apeibeae</taxon>
        <taxon>Corchorus</taxon>
    </lineage>
</organism>
<evidence type="ECO:0000256" key="1">
    <source>
        <dbReference type="SAM" id="MobiDB-lite"/>
    </source>
</evidence>